<evidence type="ECO:0000313" key="3">
    <source>
        <dbReference type="Proteomes" id="UP000813444"/>
    </source>
</evidence>
<evidence type="ECO:0000313" key="2">
    <source>
        <dbReference type="EMBL" id="KAH7329392.1"/>
    </source>
</evidence>
<dbReference type="InterPro" id="IPR000073">
    <property type="entry name" value="AB_hydrolase_1"/>
</dbReference>
<dbReference type="OrthoDB" id="284184at2759"/>
<sequence length="335" mass="37287">MELRLNDMDLSKLTKKVITVPRGFEYTYYTVAAQDSKPTLLLFHGWPDTSRLWAGFINQFLIPNGYGVIAVDCLGFGGSSKPTDPVHYSWQKMAADALHILDTEEILQVVSVGHDWGSAVASRFYNFHPSRVSGLVNVNVRYMPPITNFDLDTMNKRTKEAFGYSPNIYWSFMVAEDSADIMDNHLESLYSVMFGSPETYLETLCAPDGLRNFLTQDCTQPTMPYATAEHKADFIDRVGKDGVASTLCHYTALTTGVQTRSDSLLDQKPVDVPVLFWGGERDYICKPALVQSVIATGCLPNIKVVTRDGGHWALLEKPAEFGQDVLEWLGTAFGA</sequence>
<organism evidence="2 3">
    <name type="scientific">Stachybotrys elegans</name>
    <dbReference type="NCBI Taxonomy" id="80388"/>
    <lineage>
        <taxon>Eukaryota</taxon>
        <taxon>Fungi</taxon>
        <taxon>Dikarya</taxon>
        <taxon>Ascomycota</taxon>
        <taxon>Pezizomycotina</taxon>
        <taxon>Sordariomycetes</taxon>
        <taxon>Hypocreomycetidae</taxon>
        <taxon>Hypocreales</taxon>
        <taxon>Stachybotryaceae</taxon>
        <taxon>Stachybotrys</taxon>
    </lineage>
</organism>
<feature type="domain" description="AB hydrolase-1" evidence="1">
    <location>
        <begin position="38"/>
        <end position="318"/>
    </location>
</feature>
<dbReference type="InterPro" id="IPR000639">
    <property type="entry name" value="Epox_hydrolase-like"/>
</dbReference>
<protein>
    <submittedName>
        <fullName evidence="2">Alpha/Beta hydrolase protein</fullName>
    </submittedName>
</protein>
<dbReference type="PANTHER" id="PTHR43798">
    <property type="entry name" value="MONOACYLGLYCEROL LIPASE"/>
    <property type="match status" value="1"/>
</dbReference>
<keyword evidence="2" id="KW-0378">Hydrolase</keyword>
<comment type="caution">
    <text evidence="2">The sequence shown here is derived from an EMBL/GenBank/DDBJ whole genome shotgun (WGS) entry which is preliminary data.</text>
</comment>
<dbReference type="GO" id="GO:0046464">
    <property type="term" value="P:acylglycerol catabolic process"/>
    <property type="evidence" value="ECO:0007669"/>
    <property type="project" value="TreeGrafter"/>
</dbReference>
<keyword evidence="3" id="KW-1185">Reference proteome</keyword>
<dbReference type="Gene3D" id="3.40.50.1820">
    <property type="entry name" value="alpha/beta hydrolase"/>
    <property type="match status" value="1"/>
</dbReference>
<evidence type="ECO:0000259" key="1">
    <source>
        <dbReference type="Pfam" id="PF00561"/>
    </source>
</evidence>
<dbReference type="InterPro" id="IPR050266">
    <property type="entry name" value="AB_hydrolase_sf"/>
</dbReference>
<dbReference type="Pfam" id="PF00561">
    <property type="entry name" value="Abhydrolase_1"/>
    <property type="match status" value="1"/>
</dbReference>
<accession>A0A8K0T8R6</accession>
<name>A0A8K0T8R6_9HYPO</name>
<dbReference type="EMBL" id="JAGPNK010000001">
    <property type="protein sequence ID" value="KAH7329392.1"/>
    <property type="molecule type" value="Genomic_DNA"/>
</dbReference>
<dbReference type="SUPFAM" id="SSF53474">
    <property type="entry name" value="alpha/beta-Hydrolases"/>
    <property type="match status" value="1"/>
</dbReference>
<dbReference type="GO" id="GO:0016020">
    <property type="term" value="C:membrane"/>
    <property type="evidence" value="ECO:0007669"/>
    <property type="project" value="TreeGrafter"/>
</dbReference>
<dbReference type="PRINTS" id="PR00412">
    <property type="entry name" value="EPOXHYDRLASE"/>
</dbReference>
<dbReference type="GO" id="GO:0047372">
    <property type="term" value="F:monoacylglycerol lipase activity"/>
    <property type="evidence" value="ECO:0007669"/>
    <property type="project" value="TreeGrafter"/>
</dbReference>
<dbReference type="Proteomes" id="UP000813444">
    <property type="component" value="Unassembled WGS sequence"/>
</dbReference>
<gene>
    <name evidence="2" type="ORF">B0I35DRAFT_420112</name>
</gene>
<dbReference type="PANTHER" id="PTHR43798:SF33">
    <property type="entry name" value="HYDROLASE, PUTATIVE (AFU_ORTHOLOGUE AFUA_2G14860)-RELATED"/>
    <property type="match status" value="1"/>
</dbReference>
<proteinExistence type="predicted"/>
<reference evidence="2" key="1">
    <citation type="journal article" date="2021" name="Nat. Commun.">
        <title>Genetic determinants of endophytism in the Arabidopsis root mycobiome.</title>
        <authorList>
            <person name="Mesny F."/>
            <person name="Miyauchi S."/>
            <person name="Thiergart T."/>
            <person name="Pickel B."/>
            <person name="Atanasova L."/>
            <person name="Karlsson M."/>
            <person name="Huettel B."/>
            <person name="Barry K.W."/>
            <person name="Haridas S."/>
            <person name="Chen C."/>
            <person name="Bauer D."/>
            <person name="Andreopoulos W."/>
            <person name="Pangilinan J."/>
            <person name="LaButti K."/>
            <person name="Riley R."/>
            <person name="Lipzen A."/>
            <person name="Clum A."/>
            <person name="Drula E."/>
            <person name="Henrissat B."/>
            <person name="Kohler A."/>
            <person name="Grigoriev I.V."/>
            <person name="Martin F.M."/>
            <person name="Hacquard S."/>
        </authorList>
    </citation>
    <scope>NUCLEOTIDE SEQUENCE</scope>
    <source>
        <strain evidence="2">MPI-CAGE-CH-0235</strain>
    </source>
</reference>
<dbReference type="InterPro" id="IPR029058">
    <property type="entry name" value="AB_hydrolase_fold"/>
</dbReference>
<dbReference type="AlphaFoldDB" id="A0A8K0T8R6"/>